<gene>
    <name evidence="4" type="ORF">C7B77_15210</name>
</gene>
<name>A0A2T1GDC2_9CYAN</name>
<dbReference type="NCBIfam" id="TIGR02971">
    <property type="entry name" value="heterocyst_DevB"/>
    <property type="match status" value="1"/>
</dbReference>
<keyword evidence="3" id="KW-0472">Membrane</keyword>
<keyword evidence="2" id="KW-0175">Coiled coil</keyword>
<dbReference type="PANTHER" id="PTHR32347:SF27">
    <property type="entry name" value="RND EFFLUX PUMP MEMBRANE FUSION PROTEIN BARREL-SANDWICH DOMAIN-CONTAINING PROTEIN"/>
    <property type="match status" value="1"/>
</dbReference>
<accession>A0A2T1GDC2</accession>
<protein>
    <submittedName>
        <fullName evidence="4">HlyD family secretion protein</fullName>
    </submittedName>
</protein>
<evidence type="ECO:0000313" key="4">
    <source>
        <dbReference type="EMBL" id="PSB55385.1"/>
    </source>
</evidence>
<keyword evidence="5" id="KW-1185">Reference proteome</keyword>
<dbReference type="PANTHER" id="PTHR32347">
    <property type="entry name" value="EFFLUX SYSTEM COMPONENT YKNX-RELATED"/>
    <property type="match status" value="1"/>
</dbReference>
<dbReference type="RefSeq" id="WP_106306352.1">
    <property type="nucleotide sequence ID" value="NZ_PVWO01000190.1"/>
</dbReference>
<dbReference type="InterPro" id="IPR014315">
    <property type="entry name" value="ABC_heterocyst_DevB"/>
</dbReference>
<dbReference type="PRINTS" id="PR01490">
    <property type="entry name" value="RTXTOXIND"/>
</dbReference>
<keyword evidence="3" id="KW-1133">Transmembrane helix</keyword>
<dbReference type="Proteomes" id="UP000238937">
    <property type="component" value="Unassembled WGS sequence"/>
</dbReference>
<dbReference type="Gene3D" id="2.40.50.100">
    <property type="match status" value="2"/>
</dbReference>
<evidence type="ECO:0000256" key="1">
    <source>
        <dbReference type="ARBA" id="ARBA00004196"/>
    </source>
</evidence>
<evidence type="ECO:0000256" key="3">
    <source>
        <dbReference type="SAM" id="Phobius"/>
    </source>
</evidence>
<dbReference type="AlphaFoldDB" id="A0A2T1GDC2"/>
<evidence type="ECO:0000256" key="2">
    <source>
        <dbReference type="ARBA" id="ARBA00023054"/>
    </source>
</evidence>
<dbReference type="OrthoDB" id="264111at2"/>
<evidence type="ECO:0000313" key="5">
    <source>
        <dbReference type="Proteomes" id="UP000238937"/>
    </source>
</evidence>
<dbReference type="InterPro" id="IPR050465">
    <property type="entry name" value="UPF0194_transport"/>
</dbReference>
<dbReference type="Gene3D" id="2.40.30.170">
    <property type="match status" value="1"/>
</dbReference>
<reference evidence="4 5" key="1">
    <citation type="submission" date="2018-03" db="EMBL/GenBank/DDBJ databases">
        <title>The ancient ancestry and fast evolution of plastids.</title>
        <authorList>
            <person name="Moore K.R."/>
            <person name="Magnabosco C."/>
            <person name="Momper L."/>
            <person name="Gold D.A."/>
            <person name="Bosak T."/>
            <person name="Fournier G.P."/>
        </authorList>
    </citation>
    <scope>NUCLEOTIDE SEQUENCE [LARGE SCALE GENOMIC DNA]</scope>
    <source>
        <strain evidence="4 5">CCALA 037</strain>
    </source>
</reference>
<sequence length="470" mass="50172">MLQKSDGLPWWKAGWRVRLILGAMALLGIGIPIYINQQQQTAAAAKQQQLTAVVAPTTVTALGKLAPKGEVIKLSAPTSVEGVKIEKLLVEEGATVKAGQLIAILDSQGRLQAAVNEARAKVSVAQASLVKVKAGAKQGEINAQQATIGRLQAERGTGIAAQQATLARVVAETATQIEAQQATIARVKAETATQIEAQIGAIAEAQAGLVNARSEDKRYAALTRQGAVSASSGDSKRLTLQTAQQKVNQAQANLRRIESSGKQQLAEAQANLRRIQASGQQQIVEAKANLQKIETSTQQQIKESQFTLDKIAEVRPVDIMSAEVDVKSAIASLKRAEENLTQAYIKSPQDGQILEIFARPGEVVGSSGIADLGRTSQMYGVVEVYQSDINKIRVGQKVKITSNSLSGELQGAIERVGIQVKRQNVINADPTTNIDDRVVEVHAVLDPESSQKAAKFTNLQIQAVIDLNSR</sequence>
<proteinExistence type="predicted"/>
<keyword evidence="3" id="KW-0812">Transmembrane</keyword>
<dbReference type="GO" id="GO:0030313">
    <property type="term" value="C:cell envelope"/>
    <property type="evidence" value="ECO:0007669"/>
    <property type="project" value="UniProtKB-SubCell"/>
</dbReference>
<comment type="subcellular location">
    <subcellularLocation>
        <location evidence="1">Cell envelope</location>
    </subcellularLocation>
</comment>
<dbReference type="Gene3D" id="1.10.287.470">
    <property type="entry name" value="Helix hairpin bin"/>
    <property type="match status" value="2"/>
</dbReference>
<feature type="transmembrane region" description="Helical" evidence="3">
    <location>
        <begin position="15"/>
        <end position="35"/>
    </location>
</feature>
<comment type="caution">
    <text evidence="4">The sequence shown here is derived from an EMBL/GenBank/DDBJ whole genome shotgun (WGS) entry which is preliminary data.</text>
</comment>
<organism evidence="4 5">
    <name type="scientific">Chamaesiphon polymorphus CCALA 037</name>
    <dbReference type="NCBI Taxonomy" id="2107692"/>
    <lineage>
        <taxon>Bacteria</taxon>
        <taxon>Bacillati</taxon>
        <taxon>Cyanobacteriota</taxon>
        <taxon>Cyanophyceae</taxon>
        <taxon>Gomontiellales</taxon>
        <taxon>Chamaesiphonaceae</taxon>
        <taxon>Chamaesiphon</taxon>
    </lineage>
</organism>
<dbReference type="EMBL" id="PVWO01000190">
    <property type="protein sequence ID" value="PSB55385.1"/>
    <property type="molecule type" value="Genomic_DNA"/>
</dbReference>